<comment type="caution">
    <text evidence="1">The sequence shown here is derived from an EMBL/GenBank/DDBJ whole genome shotgun (WGS) entry which is preliminary data.</text>
</comment>
<dbReference type="AlphaFoldDB" id="A0A164P7A7"/>
<organism evidence="1 2">
    <name type="scientific">Daphnia magna</name>
    <dbReference type="NCBI Taxonomy" id="35525"/>
    <lineage>
        <taxon>Eukaryota</taxon>
        <taxon>Metazoa</taxon>
        <taxon>Ecdysozoa</taxon>
        <taxon>Arthropoda</taxon>
        <taxon>Crustacea</taxon>
        <taxon>Branchiopoda</taxon>
        <taxon>Diplostraca</taxon>
        <taxon>Cladocera</taxon>
        <taxon>Anomopoda</taxon>
        <taxon>Daphniidae</taxon>
        <taxon>Daphnia</taxon>
    </lineage>
</organism>
<dbReference type="Proteomes" id="UP000076858">
    <property type="component" value="Unassembled WGS sequence"/>
</dbReference>
<dbReference type="EMBL" id="LRGB01002674">
    <property type="protein sequence ID" value="KZS06583.1"/>
    <property type="molecule type" value="Genomic_DNA"/>
</dbReference>
<proteinExistence type="predicted"/>
<sequence>MTRKISAAEKRVTIHCSLWSLSGRVWIGYSRVAHRNTKFFLSMKILSVEVGLLFGPSFTSALLQVVDEDSKLQKVAASGRGKSLRRQQKNFSEGMDNSTAVCYVNKGGVTYSKSLTRVASRILVWCKKLLISVQAVYLPGHLGLQDCRIAGLEQDCRPQAGLAAWTFWRQPGTTICGSFFPGGHNQRRLRLPFLRPDSQEPHKHQERTGILSVGDSVLAQCGVVPACLVTGGGRGASHEAGCQFFASPAGSPHLLSL</sequence>
<evidence type="ECO:0000313" key="1">
    <source>
        <dbReference type="EMBL" id="KZS06583.1"/>
    </source>
</evidence>
<protein>
    <submittedName>
        <fullName evidence="1">Uncharacterized protein</fullName>
    </submittedName>
</protein>
<gene>
    <name evidence="1" type="ORF">APZ42_029915</name>
</gene>
<evidence type="ECO:0000313" key="2">
    <source>
        <dbReference type="Proteomes" id="UP000076858"/>
    </source>
</evidence>
<keyword evidence="2" id="KW-1185">Reference proteome</keyword>
<accession>A0A164P7A7</accession>
<name>A0A164P7A7_9CRUS</name>
<reference evidence="1 2" key="1">
    <citation type="submission" date="2016-03" db="EMBL/GenBank/DDBJ databases">
        <title>EvidentialGene: Evidence-directed Construction of Genes on Genomes.</title>
        <authorList>
            <person name="Gilbert D.G."/>
            <person name="Choi J.-H."/>
            <person name="Mockaitis K."/>
            <person name="Colbourne J."/>
            <person name="Pfrender M."/>
        </authorList>
    </citation>
    <scope>NUCLEOTIDE SEQUENCE [LARGE SCALE GENOMIC DNA]</scope>
    <source>
        <strain evidence="1 2">Xinb3</strain>
        <tissue evidence="1">Complete organism</tissue>
    </source>
</reference>